<dbReference type="Proteomes" id="UP000031258">
    <property type="component" value="Unassembled WGS sequence"/>
</dbReference>
<name>A0A0C1MWG3_9RICK</name>
<proteinExistence type="predicted"/>
<gene>
    <name evidence="1" type="ORF">NF27_IR00010</name>
</gene>
<evidence type="ECO:0000313" key="2">
    <source>
        <dbReference type="Proteomes" id="UP000031258"/>
    </source>
</evidence>
<sequence>MNALEYSNGELNMSVAEALVKVGAGHVDIVVPALINALEYSNGELNMNVAEALVKVGAGHGDIVVP</sequence>
<organism evidence="1 2">
    <name type="scientific">Candidatus Jidaibacter acanthamoebae</name>
    <dbReference type="NCBI Taxonomy" id="86105"/>
    <lineage>
        <taxon>Bacteria</taxon>
        <taxon>Pseudomonadati</taxon>
        <taxon>Pseudomonadota</taxon>
        <taxon>Alphaproteobacteria</taxon>
        <taxon>Rickettsiales</taxon>
        <taxon>Candidatus Midichloriaceae</taxon>
        <taxon>Candidatus Jidaibacter</taxon>
    </lineage>
</organism>
<comment type="caution">
    <text evidence="1">The sequence shown here is derived from an EMBL/GenBank/DDBJ whole genome shotgun (WGS) entry which is preliminary data.</text>
</comment>
<feature type="non-terminal residue" evidence="1">
    <location>
        <position position="66"/>
    </location>
</feature>
<dbReference type="Gene3D" id="1.25.10.10">
    <property type="entry name" value="Leucine-rich Repeat Variant"/>
    <property type="match status" value="1"/>
</dbReference>
<evidence type="ECO:0000313" key="1">
    <source>
        <dbReference type="EMBL" id="KIE04231.1"/>
    </source>
</evidence>
<keyword evidence="2" id="KW-1185">Reference proteome</keyword>
<protein>
    <submittedName>
        <fullName evidence="1">Uncharacterized protein</fullName>
    </submittedName>
</protein>
<dbReference type="InterPro" id="IPR011989">
    <property type="entry name" value="ARM-like"/>
</dbReference>
<accession>A0A0C1MWG3</accession>
<dbReference type="EMBL" id="JSWE01000210">
    <property type="protein sequence ID" value="KIE04231.1"/>
    <property type="molecule type" value="Genomic_DNA"/>
</dbReference>
<reference evidence="1 2" key="1">
    <citation type="submission" date="2014-11" db="EMBL/GenBank/DDBJ databases">
        <title>A Rickettsiales Symbiont of Amoebae With Ancient Features.</title>
        <authorList>
            <person name="Schulz F."/>
            <person name="Martijn J."/>
            <person name="Wascher F."/>
            <person name="Kostanjsek R."/>
            <person name="Ettema T.J."/>
            <person name="Horn M."/>
        </authorList>
    </citation>
    <scope>NUCLEOTIDE SEQUENCE [LARGE SCALE GENOMIC DNA]</scope>
    <source>
        <strain evidence="1 2">UWC36</strain>
    </source>
</reference>
<dbReference type="AlphaFoldDB" id="A0A0C1MWG3"/>